<dbReference type="OrthoDB" id="694708at2759"/>
<dbReference type="EMBL" id="JADCNM010000048">
    <property type="protein sequence ID" value="KAG0451769.1"/>
    <property type="molecule type" value="Genomic_DNA"/>
</dbReference>
<sequence>MAVKMRTCTAASGLMAVKLDMEQAYDCVRWEFLLEMMMAMGFPLIWHDWIAACISCLRFGILINGARLPWVVAQRGLRQGCPLSPYLYVLATEYLSCLVRNYESR</sequence>
<evidence type="ECO:0000259" key="1">
    <source>
        <dbReference type="PROSITE" id="PS50878"/>
    </source>
</evidence>
<accession>A0A835PH43</accession>
<evidence type="ECO:0000313" key="3">
    <source>
        <dbReference type="Proteomes" id="UP000639772"/>
    </source>
</evidence>
<organism evidence="2 3">
    <name type="scientific">Vanilla planifolia</name>
    <name type="common">Vanilla</name>
    <dbReference type="NCBI Taxonomy" id="51239"/>
    <lineage>
        <taxon>Eukaryota</taxon>
        <taxon>Viridiplantae</taxon>
        <taxon>Streptophyta</taxon>
        <taxon>Embryophyta</taxon>
        <taxon>Tracheophyta</taxon>
        <taxon>Spermatophyta</taxon>
        <taxon>Magnoliopsida</taxon>
        <taxon>Liliopsida</taxon>
        <taxon>Asparagales</taxon>
        <taxon>Orchidaceae</taxon>
        <taxon>Vanilloideae</taxon>
        <taxon>Vanilleae</taxon>
        <taxon>Vanilla</taxon>
    </lineage>
</organism>
<dbReference type="PANTHER" id="PTHR19446">
    <property type="entry name" value="REVERSE TRANSCRIPTASES"/>
    <property type="match status" value="1"/>
</dbReference>
<comment type="caution">
    <text evidence="2">The sequence shown here is derived from an EMBL/GenBank/DDBJ whole genome shotgun (WGS) entry which is preliminary data.</text>
</comment>
<dbReference type="AlphaFoldDB" id="A0A835PH43"/>
<reference evidence="2 3" key="1">
    <citation type="journal article" date="2020" name="Nat. Food">
        <title>A phased Vanilla planifolia genome enables genetic improvement of flavour and production.</title>
        <authorList>
            <person name="Hasing T."/>
            <person name="Tang H."/>
            <person name="Brym M."/>
            <person name="Khazi F."/>
            <person name="Huang T."/>
            <person name="Chambers A.H."/>
        </authorList>
    </citation>
    <scope>NUCLEOTIDE SEQUENCE [LARGE SCALE GENOMIC DNA]</scope>
    <source>
        <tissue evidence="2">Leaf</tissue>
    </source>
</reference>
<dbReference type="PROSITE" id="PS50878">
    <property type="entry name" value="RT_POL"/>
    <property type="match status" value="1"/>
</dbReference>
<evidence type="ECO:0000313" key="2">
    <source>
        <dbReference type="EMBL" id="KAG0451769.1"/>
    </source>
</evidence>
<dbReference type="InterPro" id="IPR000477">
    <property type="entry name" value="RT_dom"/>
</dbReference>
<dbReference type="Pfam" id="PF00078">
    <property type="entry name" value="RVT_1"/>
    <property type="match status" value="1"/>
</dbReference>
<feature type="domain" description="Reverse transcriptase" evidence="1">
    <location>
        <begin position="1"/>
        <end position="105"/>
    </location>
</feature>
<dbReference type="Proteomes" id="UP000639772">
    <property type="component" value="Unassembled WGS sequence"/>
</dbReference>
<proteinExistence type="predicted"/>
<name>A0A835PH43_VANPL</name>
<gene>
    <name evidence="2" type="ORF">HPP92_026027</name>
</gene>
<protein>
    <recommendedName>
        <fullName evidence="1">Reverse transcriptase domain-containing protein</fullName>
    </recommendedName>
</protein>